<dbReference type="VEuPathDB" id="AmoebaDB:NAEGRDRAFT_30058"/>
<dbReference type="AlphaFoldDB" id="D2V0G3"/>
<dbReference type="SUPFAM" id="SSF53335">
    <property type="entry name" value="S-adenosyl-L-methionine-dependent methyltransferases"/>
    <property type="match status" value="1"/>
</dbReference>
<dbReference type="PANTHER" id="PTHR20974:SF0">
    <property type="entry name" value="UPF0585 PROTEIN CG18661"/>
    <property type="match status" value="1"/>
</dbReference>
<dbReference type="EMBL" id="GG738847">
    <property type="protein sequence ID" value="EFC49714.1"/>
    <property type="molecule type" value="Genomic_DNA"/>
</dbReference>
<dbReference type="KEGG" id="ngr:NAEGRDRAFT_30058"/>
<dbReference type="Proteomes" id="UP000006671">
    <property type="component" value="Unassembled WGS sequence"/>
</dbReference>
<dbReference type="eggNOG" id="ENOG502QVX9">
    <property type="taxonomic scope" value="Eukaryota"/>
</dbReference>
<gene>
    <name evidence="2" type="ORF">NAEGRDRAFT_30058</name>
</gene>
<name>D2V0G3_NAEGR</name>
<evidence type="ECO:0000313" key="2">
    <source>
        <dbReference type="EMBL" id="EFC49714.1"/>
    </source>
</evidence>
<keyword evidence="3" id="KW-1185">Reference proteome</keyword>
<evidence type="ECO:0000256" key="1">
    <source>
        <dbReference type="ARBA" id="ARBA00008308"/>
    </source>
</evidence>
<dbReference type="OMA" id="YLYGPYK"/>
<proteinExistence type="inferred from homology"/>
<dbReference type="InterPro" id="IPR029063">
    <property type="entry name" value="SAM-dependent_MTases_sf"/>
</dbReference>
<comment type="similarity">
    <text evidence="1">Belongs to the UPF0585 family.</text>
</comment>
<accession>D2V0G3</accession>
<reference evidence="2 3" key="1">
    <citation type="journal article" date="2010" name="Cell">
        <title>The genome of Naegleria gruberi illuminates early eukaryotic versatility.</title>
        <authorList>
            <person name="Fritz-Laylin L.K."/>
            <person name="Prochnik S.E."/>
            <person name="Ginger M.L."/>
            <person name="Dacks J.B."/>
            <person name="Carpenter M.L."/>
            <person name="Field M.C."/>
            <person name="Kuo A."/>
            <person name="Paredez A."/>
            <person name="Chapman J."/>
            <person name="Pham J."/>
            <person name="Shu S."/>
            <person name="Neupane R."/>
            <person name="Cipriano M."/>
            <person name="Mancuso J."/>
            <person name="Tu H."/>
            <person name="Salamov A."/>
            <person name="Lindquist E."/>
            <person name="Shapiro H."/>
            <person name="Lucas S."/>
            <person name="Grigoriev I.V."/>
            <person name="Cande W.Z."/>
            <person name="Fulton C."/>
            <person name="Rokhsar D.S."/>
            <person name="Dawson S.C."/>
        </authorList>
    </citation>
    <scope>NUCLEOTIDE SEQUENCE [LARGE SCALE GENOMIC DNA]</scope>
    <source>
        <strain evidence="2 3">NEG-M</strain>
    </source>
</reference>
<dbReference type="Gene3D" id="3.40.50.150">
    <property type="entry name" value="Vaccinia Virus protein VP39"/>
    <property type="match status" value="1"/>
</dbReference>
<dbReference type="OrthoDB" id="10258744at2759"/>
<organism evidence="3">
    <name type="scientific">Naegleria gruberi</name>
    <name type="common">Amoeba</name>
    <dbReference type="NCBI Taxonomy" id="5762"/>
    <lineage>
        <taxon>Eukaryota</taxon>
        <taxon>Discoba</taxon>
        <taxon>Heterolobosea</taxon>
        <taxon>Tetramitia</taxon>
        <taxon>Eutetramitia</taxon>
        <taxon>Vahlkampfiidae</taxon>
        <taxon>Naegleria</taxon>
    </lineage>
</organism>
<dbReference type="RefSeq" id="XP_002682458.1">
    <property type="nucleotide sequence ID" value="XM_002682412.1"/>
</dbReference>
<dbReference type="PANTHER" id="PTHR20974">
    <property type="entry name" value="UPF0585 PROTEIN CG18661"/>
    <property type="match status" value="1"/>
</dbReference>
<dbReference type="InterPro" id="IPR010342">
    <property type="entry name" value="DUF938"/>
</dbReference>
<sequence>MSLPNYSEAAERNKEPILQVLLKYLSNEKDSGEQILEIASGYGQHVSHFAKEFQNLIFHPSEMTDENFAIIKERTSSLSNVLTPTIIDISREESLPFECKFKAIIAINLVHISPFKCCTMLMKHASEILKSSSSSAATGNGYLFLYGPFNVNGEFTSEGNRNFDENLKLRNPLWGIRDVEQVEKEANQFGLKLIERVSMPANNFTLVFSL</sequence>
<dbReference type="GeneID" id="8861786"/>
<protein>
    <submittedName>
        <fullName evidence="2">Predicted protein</fullName>
    </submittedName>
</protein>
<dbReference type="Pfam" id="PF06080">
    <property type="entry name" value="DUF938"/>
    <property type="match status" value="1"/>
</dbReference>
<dbReference type="InParanoid" id="D2V0G3"/>
<evidence type="ECO:0000313" key="3">
    <source>
        <dbReference type="Proteomes" id="UP000006671"/>
    </source>
</evidence>